<feature type="transmembrane region" description="Helical" evidence="1">
    <location>
        <begin position="28"/>
        <end position="52"/>
    </location>
</feature>
<name>A0A8T1UA30_9STRA</name>
<dbReference type="AlphaFoldDB" id="A0A8T1UA30"/>
<comment type="caution">
    <text evidence="3">The sequence shown here is derived from an EMBL/GenBank/DDBJ whole genome shotgun (WGS) entry which is preliminary data.</text>
</comment>
<keyword evidence="1" id="KW-0472">Membrane</keyword>
<feature type="transmembrane region" description="Helical" evidence="1">
    <location>
        <begin position="136"/>
        <end position="158"/>
    </location>
</feature>
<gene>
    <name evidence="3" type="ORF">JG687_00010402</name>
</gene>
<reference evidence="3" key="1">
    <citation type="submission" date="2021-01" db="EMBL/GenBank/DDBJ databases">
        <title>Phytophthora aleatoria, a newly-described species from Pinus radiata is distinct from Phytophthora cactorum isolates based on comparative genomics.</title>
        <authorList>
            <person name="Mcdougal R."/>
            <person name="Panda P."/>
            <person name="Williams N."/>
            <person name="Studholme D.J."/>
        </authorList>
    </citation>
    <scope>NUCLEOTIDE SEQUENCE</scope>
    <source>
        <strain evidence="3">NZFS 3830</strain>
    </source>
</reference>
<evidence type="ECO:0000313" key="4">
    <source>
        <dbReference type="Proteomes" id="UP000688947"/>
    </source>
</evidence>
<feature type="transmembrane region" description="Helical" evidence="1">
    <location>
        <begin position="164"/>
        <end position="181"/>
    </location>
</feature>
<dbReference type="PANTHER" id="PTHR43066">
    <property type="entry name" value="RHOMBOID-RELATED PROTEIN"/>
    <property type="match status" value="1"/>
</dbReference>
<dbReference type="InterPro" id="IPR015940">
    <property type="entry name" value="UBA"/>
</dbReference>
<dbReference type="Proteomes" id="UP000688947">
    <property type="component" value="Unassembled WGS sequence"/>
</dbReference>
<dbReference type="VEuPathDB" id="FungiDB:PC110_g16428"/>
<dbReference type="GO" id="GO:0004252">
    <property type="term" value="F:serine-type endopeptidase activity"/>
    <property type="evidence" value="ECO:0007669"/>
    <property type="project" value="TreeGrafter"/>
</dbReference>
<accession>A0A8T1UA30</accession>
<keyword evidence="1" id="KW-1133">Transmembrane helix</keyword>
<dbReference type="PANTHER" id="PTHR43066:SF21">
    <property type="entry name" value="UBIQUITIN-ASSOCIATED DOMAIN-CONTAINING PROTEIN 2"/>
    <property type="match status" value="1"/>
</dbReference>
<evidence type="ECO:0000313" key="3">
    <source>
        <dbReference type="EMBL" id="KAG6956762.1"/>
    </source>
</evidence>
<dbReference type="Pfam" id="PF00627">
    <property type="entry name" value="UBA"/>
    <property type="match status" value="1"/>
</dbReference>
<dbReference type="PROSITE" id="PS50030">
    <property type="entry name" value="UBA"/>
    <property type="match status" value="1"/>
</dbReference>
<sequence length="369" mass="39759">MSLEDSCCAKPQLRGLLSKHRLKMHGDLRGFCACLALSITLCSSSLTVFTISADGAPVTYAFSLAVGAASSASLLLDRGRLLALDRDAVLNRSQYWRLISSQLTFHHGLAVSLGLYAVFQFRVLERQLGSRKFGSMLVFVLLISGALQLAALTSAPWLAKTIPGGPYAVIGAFAVYFNKFIPKLHSRSFSVWGLHFSDKSSTYMLILVLFARDFRALIPFLGGSFLGLLFSSTPLGRLRLPSFVCSIFGLLHPLFDVVPASTLALQRQRRALEAQRRVNARFNRGRPAAPAVEGQGFRDQLLPGAGGMMPGGAPAAGGMLPPHMAAAPPSEDAIQQLMALGFDRERALQALQSTDNNVEAAANRLLNGL</sequence>
<feature type="domain" description="UBA" evidence="2">
    <location>
        <begin position="328"/>
        <end position="368"/>
    </location>
</feature>
<keyword evidence="1" id="KW-0812">Transmembrane</keyword>
<organism evidence="3 4">
    <name type="scientific">Phytophthora cactorum</name>
    <dbReference type="NCBI Taxonomy" id="29920"/>
    <lineage>
        <taxon>Eukaryota</taxon>
        <taxon>Sar</taxon>
        <taxon>Stramenopiles</taxon>
        <taxon>Oomycota</taxon>
        <taxon>Peronosporomycetes</taxon>
        <taxon>Peronosporales</taxon>
        <taxon>Peronosporaceae</taxon>
        <taxon>Phytophthora</taxon>
    </lineage>
</organism>
<protein>
    <recommendedName>
        <fullName evidence="2">UBA domain-containing protein</fullName>
    </recommendedName>
</protein>
<feature type="transmembrane region" description="Helical" evidence="1">
    <location>
        <begin position="202"/>
        <end position="228"/>
    </location>
</feature>
<dbReference type="EMBL" id="JAENGZ010000587">
    <property type="protein sequence ID" value="KAG6956762.1"/>
    <property type="molecule type" value="Genomic_DNA"/>
</dbReference>
<evidence type="ECO:0000256" key="1">
    <source>
        <dbReference type="SAM" id="Phobius"/>
    </source>
</evidence>
<dbReference type="SMART" id="SM00165">
    <property type="entry name" value="UBA"/>
    <property type="match status" value="1"/>
</dbReference>
<evidence type="ECO:0000259" key="2">
    <source>
        <dbReference type="PROSITE" id="PS50030"/>
    </source>
</evidence>
<dbReference type="OrthoDB" id="272778at2759"/>
<proteinExistence type="predicted"/>